<feature type="compositionally biased region" description="Polar residues" evidence="1">
    <location>
        <begin position="1099"/>
        <end position="1109"/>
    </location>
</feature>
<accession>M2QNA2</accession>
<dbReference type="EMBL" id="KB445805">
    <property type="protein sequence ID" value="EMD33650.1"/>
    <property type="molecule type" value="Genomic_DNA"/>
</dbReference>
<feature type="compositionally biased region" description="Polar residues" evidence="1">
    <location>
        <begin position="1141"/>
        <end position="1171"/>
    </location>
</feature>
<feature type="compositionally biased region" description="Polar residues" evidence="1">
    <location>
        <begin position="458"/>
        <end position="467"/>
    </location>
</feature>
<feature type="region of interest" description="Disordered" evidence="1">
    <location>
        <begin position="263"/>
        <end position="299"/>
    </location>
</feature>
<evidence type="ECO:0000313" key="2">
    <source>
        <dbReference type="EMBL" id="EMD33650.1"/>
    </source>
</evidence>
<proteinExistence type="predicted"/>
<feature type="region of interest" description="Disordered" evidence="1">
    <location>
        <begin position="331"/>
        <end position="372"/>
    </location>
</feature>
<evidence type="ECO:0000313" key="3">
    <source>
        <dbReference type="Proteomes" id="UP000016930"/>
    </source>
</evidence>
<sequence>MIPLPLVLSSVFALWMVYYGLSTTALAEPLTYGLSVVISIVATLRNIIAVDASRARRNARRIMSNIVSRQSIARRSVYQALGEPTSSDWLLPSPSAVLKASSYKYVEYASAASLSGDVHPRYFDDQNTLMCWSLSSFDVATKDSSHDIASFVNSCLYDGSLDFIHTTCTTTVEPTTSDISSQDVGSEVTPVIQHVSVAATRTGEQSGRQWHVTIWRAVVEKVILSRMQWTIVTTFAMLSFIYGSLSAGLTPYHSSGLHHAGDYASKSSNRGDLDTVPRSQDAGITQQAGAVQKTTSEPEKRLWVPTPRVKRRPHTSVSQGMVSNIPTMNMVPQTAVSKPPPPIQSASPFPTAKRTATSSSKRRPLDSSSPRQYRFLENDLGRYAAAMEPPAGFQLRRPFSSAIGTNQLDAGYRDVERFSSEDSCRQHLTPTSHSPVSPFTSISRGSSGDNAKAMPQSKVPSSDMLSSSRKTVRCDKWQAVTRVSVPAADQQRDNSEVCEESATQTIALGDTTAIVRECDPSLNSARRNMDVNPPLSSGLFASADASASEDESDDDSATVTASSPVRTPHVLADHFSFEEHISQEPFPVAGSSQAITLHESASDLSFVPSTSLTQTTDIHYAPQRDKLDLPPVHPSEIPREASHTGWSVCDENVPEVTEEVMSTLPIPSSTAESPACISNVSASPSGDITTSGNLLEGSLDSPSIDLTENSNSVPGDLAARALQSAFLPPTDWTPSPSDFPSSGPERLATEVSVADTPRVATEPSSISVDIPEPLVAIQPPLAASLGVMDNSASMIDTATEPVHNEHWALVPQTLDIADNTGTLHGCLDWRSPEGAVVSENLTGDIPMGIPFVPAHIPAPTQFDEPTSPTLFPEDADGDACMELVPDTEELATSNVEMPLDAPEMNTGGNGHVSNHDGTALGLSGTRLDGFTALDIDMDAPADMALVSHLPLVSYPMTAASSWQSDRALELTASPTVASEQSGPAPETPLVFFETPALSSVPQEYTRHDHQVAETPSFAEDIDELPPTDPAHVIPQVFTPNDFEATVGVPLEDVAACIRQCLPSGSQSAPTDEEFQVALSTFVARLSSMPQQPVEVTPLTAPTSQNNQPGSGIMEDADARQEGQQEVHHEPLPEVQAESTEETSQCSQTAEPSTTPQHEPSASSTGYPSTDLQPRDASDDGEWDAFDAELELENRAYGNIPGEEYVRATEDELREQLERLMLEKQVCSSACTATAYSDWEEAPHPTMHASTSSHPYVAASDSQYDHGDNSQVDDPSGDSYGSQSEDAQWEAGPSYNDTTYDVQENQQLYDDSDNRSNDESDDDVDAELGATLEGEERDDDTPEWPEDSQAAKTRSASHRRVGNRPGAARRAGGRTKQTSRWAGAAPDQPTFTGAESGTFEFDFAAPVTERNPFAGPRNPWNGVERSPSSSTSTGGTEGSAFAFSFSANAGRNPFAGRNPWNGFEK</sequence>
<feature type="compositionally biased region" description="Acidic residues" evidence="1">
    <location>
        <begin position="1332"/>
        <end position="1345"/>
    </location>
</feature>
<feature type="compositionally biased region" description="Polar residues" evidence="1">
    <location>
        <begin position="426"/>
        <end position="449"/>
    </location>
</feature>
<feature type="compositionally biased region" description="Polar residues" evidence="1">
    <location>
        <begin position="1268"/>
        <end position="1285"/>
    </location>
</feature>
<dbReference type="OrthoDB" id="10692060at2759"/>
<feature type="region of interest" description="Disordered" evidence="1">
    <location>
        <begin position="1092"/>
        <end position="1180"/>
    </location>
</feature>
<gene>
    <name evidence="2" type="ORF">CERSUDRAFT_125925</name>
</gene>
<evidence type="ECO:0000256" key="1">
    <source>
        <dbReference type="SAM" id="MobiDB-lite"/>
    </source>
</evidence>
<protein>
    <submittedName>
        <fullName evidence="2">Uncharacterized protein</fullName>
    </submittedName>
</protein>
<feature type="compositionally biased region" description="Polar residues" evidence="1">
    <location>
        <begin position="282"/>
        <end position="295"/>
    </location>
</feature>
<reference evidence="2 3" key="1">
    <citation type="journal article" date="2012" name="Proc. Natl. Acad. Sci. U.S.A.">
        <title>Comparative genomics of Ceriporiopsis subvermispora and Phanerochaete chrysosporium provide insight into selective ligninolysis.</title>
        <authorList>
            <person name="Fernandez-Fueyo E."/>
            <person name="Ruiz-Duenas F.J."/>
            <person name="Ferreira P."/>
            <person name="Floudas D."/>
            <person name="Hibbett D.S."/>
            <person name="Canessa P."/>
            <person name="Larrondo L.F."/>
            <person name="James T.Y."/>
            <person name="Seelenfreund D."/>
            <person name="Lobos S."/>
            <person name="Polanco R."/>
            <person name="Tello M."/>
            <person name="Honda Y."/>
            <person name="Watanabe T."/>
            <person name="Watanabe T."/>
            <person name="Ryu J.S."/>
            <person name="Kubicek C.P."/>
            <person name="Schmoll M."/>
            <person name="Gaskell J."/>
            <person name="Hammel K.E."/>
            <person name="St John F.J."/>
            <person name="Vanden Wymelenberg A."/>
            <person name="Sabat G."/>
            <person name="Splinter BonDurant S."/>
            <person name="Syed K."/>
            <person name="Yadav J.S."/>
            <person name="Doddapaneni H."/>
            <person name="Subramanian V."/>
            <person name="Lavin J.L."/>
            <person name="Oguiza J.A."/>
            <person name="Perez G."/>
            <person name="Pisabarro A.G."/>
            <person name="Ramirez L."/>
            <person name="Santoyo F."/>
            <person name="Master E."/>
            <person name="Coutinho P.M."/>
            <person name="Henrissat B."/>
            <person name="Lombard V."/>
            <person name="Magnuson J.K."/>
            <person name="Kuees U."/>
            <person name="Hori C."/>
            <person name="Igarashi K."/>
            <person name="Samejima M."/>
            <person name="Held B.W."/>
            <person name="Barry K.W."/>
            <person name="LaButti K.M."/>
            <person name="Lapidus A."/>
            <person name="Lindquist E.A."/>
            <person name="Lucas S.M."/>
            <person name="Riley R."/>
            <person name="Salamov A.A."/>
            <person name="Hoffmeister D."/>
            <person name="Schwenk D."/>
            <person name="Hadar Y."/>
            <person name="Yarden O."/>
            <person name="de Vries R.P."/>
            <person name="Wiebenga A."/>
            <person name="Stenlid J."/>
            <person name="Eastwood D."/>
            <person name="Grigoriev I.V."/>
            <person name="Berka R.M."/>
            <person name="Blanchette R.A."/>
            <person name="Kersten P."/>
            <person name="Martinez A.T."/>
            <person name="Vicuna R."/>
            <person name="Cullen D."/>
        </authorList>
    </citation>
    <scope>NUCLEOTIDE SEQUENCE [LARGE SCALE GENOMIC DNA]</scope>
    <source>
        <strain evidence="2 3">B</strain>
    </source>
</reference>
<feature type="compositionally biased region" description="Polar residues" evidence="1">
    <location>
        <begin position="1294"/>
        <end position="1308"/>
    </location>
</feature>
<feature type="region of interest" description="Disordered" evidence="1">
    <location>
        <begin position="421"/>
        <end position="467"/>
    </location>
</feature>
<organism evidence="2 3">
    <name type="scientific">Ceriporiopsis subvermispora (strain B)</name>
    <name type="common">White-rot fungus</name>
    <name type="synonym">Gelatoporia subvermispora</name>
    <dbReference type="NCBI Taxonomy" id="914234"/>
    <lineage>
        <taxon>Eukaryota</taxon>
        <taxon>Fungi</taxon>
        <taxon>Dikarya</taxon>
        <taxon>Basidiomycota</taxon>
        <taxon>Agaricomycotina</taxon>
        <taxon>Agaricomycetes</taxon>
        <taxon>Polyporales</taxon>
        <taxon>Gelatoporiaceae</taxon>
        <taxon>Gelatoporia</taxon>
    </lineage>
</organism>
<feature type="compositionally biased region" description="Basic and acidic residues" evidence="1">
    <location>
        <begin position="1116"/>
        <end position="1131"/>
    </location>
</feature>
<keyword evidence="3" id="KW-1185">Reference proteome</keyword>
<feature type="compositionally biased region" description="Low complexity" evidence="1">
    <location>
        <begin position="1425"/>
        <end position="1446"/>
    </location>
</feature>
<dbReference type="Proteomes" id="UP000016930">
    <property type="component" value="Unassembled WGS sequence"/>
</dbReference>
<feature type="region of interest" description="Disordered" evidence="1">
    <location>
        <begin position="524"/>
        <end position="565"/>
    </location>
</feature>
<name>M2QNA2_CERS8</name>
<feature type="region of interest" description="Disordered" evidence="1">
    <location>
        <begin position="1242"/>
        <end position="1464"/>
    </location>
</feature>
<dbReference type="HOGENOM" id="CLU_250567_0_0_1"/>
<feature type="compositionally biased region" description="Acidic residues" evidence="1">
    <location>
        <begin position="547"/>
        <end position="556"/>
    </location>
</feature>